<dbReference type="InterPro" id="IPR007511">
    <property type="entry name" value="DUF501"/>
</dbReference>
<accession>A0A7S0ZCW4</accession>
<feature type="coiled-coil region" evidence="1">
    <location>
        <begin position="144"/>
        <end position="171"/>
    </location>
</feature>
<feature type="chain" id="PRO_5030758252" description="DUF501 domain-containing protein" evidence="2">
    <location>
        <begin position="21"/>
        <end position="285"/>
    </location>
</feature>
<dbReference type="AlphaFoldDB" id="A0A7S0ZCW4"/>
<evidence type="ECO:0000313" key="3">
    <source>
        <dbReference type="EMBL" id="CAD8817848.1"/>
    </source>
</evidence>
<organism evidence="3">
    <name type="scientific">Timspurckia oligopyrenoides</name>
    <dbReference type="NCBI Taxonomy" id="708627"/>
    <lineage>
        <taxon>Eukaryota</taxon>
        <taxon>Rhodophyta</taxon>
        <taxon>Bangiophyceae</taxon>
        <taxon>Porphyridiales</taxon>
        <taxon>Porphyridiaceae</taxon>
        <taxon>Timspurckia</taxon>
    </lineage>
</organism>
<evidence type="ECO:0000256" key="2">
    <source>
        <dbReference type="SAM" id="SignalP"/>
    </source>
</evidence>
<keyword evidence="1" id="KW-0175">Coiled coil</keyword>
<evidence type="ECO:0008006" key="4">
    <source>
        <dbReference type="Google" id="ProtNLM"/>
    </source>
</evidence>
<proteinExistence type="predicted"/>
<dbReference type="PANTHER" id="PTHR37163">
    <property type="entry name" value="CONSERVED PROTEIN"/>
    <property type="match status" value="1"/>
</dbReference>
<name>A0A7S0ZCW4_9RHOD</name>
<sequence length="285" mass="31914">MCGFILQFSPLTGALPVVAAFSPRNAVVCSTNQSESVDPTFGYSQRTLSEREMSSFRTRQQGFDSQAEILFGPRTTCIHNFSQAYISRSCTQLKTHSTQQHDSAMQSNVHRTRPSVFSSTVRLTCPLLVQAIDQLEQSGYIQVLNKQLQLNQSLQNEFKSINARHKRMRSALIGSDGLEELQKYYSDSVLKCIMESGILGLTRVDDVKCLHAHVADELCTGMNVFGRMVLGEIGHAQSGVSQCWQMCDPDHSPADGTWWTHSAKQKQGKLMQRRKLELQHQGKSV</sequence>
<gene>
    <name evidence="3" type="ORF">TOLI1172_LOCUS2237</name>
</gene>
<dbReference type="PANTHER" id="PTHR37163:SF1">
    <property type="entry name" value="DUF501 DOMAIN-CONTAINING PROTEIN"/>
    <property type="match status" value="1"/>
</dbReference>
<dbReference type="Pfam" id="PF04417">
    <property type="entry name" value="DUF501"/>
    <property type="match status" value="1"/>
</dbReference>
<feature type="signal peptide" evidence="2">
    <location>
        <begin position="1"/>
        <end position="20"/>
    </location>
</feature>
<protein>
    <recommendedName>
        <fullName evidence="4">DUF501 domain-containing protein</fullName>
    </recommendedName>
</protein>
<evidence type="ECO:0000256" key="1">
    <source>
        <dbReference type="SAM" id="Coils"/>
    </source>
</evidence>
<dbReference type="EMBL" id="HBFP01003140">
    <property type="protein sequence ID" value="CAD8817848.1"/>
    <property type="molecule type" value="Transcribed_RNA"/>
</dbReference>
<reference evidence="3" key="1">
    <citation type="submission" date="2021-01" db="EMBL/GenBank/DDBJ databases">
        <authorList>
            <person name="Corre E."/>
            <person name="Pelletier E."/>
            <person name="Niang G."/>
            <person name="Scheremetjew M."/>
            <person name="Finn R."/>
            <person name="Kale V."/>
            <person name="Holt S."/>
            <person name="Cochrane G."/>
            <person name="Meng A."/>
            <person name="Brown T."/>
            <person name="Cohen L."/>
        </authorList>
    </citation>
    <scope>NUCLEOTIDE SEQUENCE</scope>
    <source>
        <strain evidence="3">CCMP3278</strain>
    </source>
</reference>
<keyword evidence="2" id="KW-0732">Signal</keyword>